<organism evidence="2 3">
    <name type="scientific">Colletotrichum scovillei</name>
    <dbReference type="NCBI Taxonomy" id="1209932"/>
    <lineage>
        <taxon>Eukaryota</taxon>
        <taxon>Fungi</taxon>
        <taxon>Dikarya</taxon>
        <taxon>Ascomycota</taxon>
        <taxon>Pezizomycotina</taxon>
        <taxon>Sordariomycetes</taxon>
        <taxon>Hypocreomycetidae</taxon>
        <taxon>Glomerellales</taxon>
        <taxon>Glomerellaceae</taxon>
        <taxon>Colletotrichum</taxon>
        <taxon>Colletotrichum acutatum species complex</taxon>
    </lineage>
</organism>
<dbReference type="AlphaFoldDB" id="A0A9P7QZN5"/>
<reference evidence="2" key="1">
    <citation type="submission" date="2021-05" db="EMBL/GenBank/DDBJ databases">
        <title>Comparative genomics of three Colletotrichum scovillei strains and genetic complementation revealed genes involved fungal growth and virulence on chili pepper.</title>
        <authorList>
            <person name="Hsieh D.-K."/>
            <person name="Chuang S.-C."/>
            <person name="Chen C.-Y."/>
            <person name="Chao Y.-T."/>
            <person name="Lu M.-Y.J."/>
            <person name="Lee M.-H."/>
            <person name="Shih M.-C."/>
        </authorList>
    </citation>
    <scope>NUCLEOTIDE SEQUENCE</scope>
    <source>
        <strain evidence="2">Coll-153</strain>
    </source>
</reference>
<keyword evidence="3" id="KW-1185">Reference proteome</keyword>
<protein>
    <submittedName>
        <fullName evidence="2">Uncharacterized protein</fullName>
    </submittedName>
</protein>
<dbReference type="PROSITE" id="PS00599">
    <property type="entry name" value="AA_TRANSFER_CLASS_2"/>
    <property type="match status" value="1"/>
</dbReference>
<evidence type="ECO:0000313" key="2">
    <source>
        <dbReference type="EMBL" id="KAG7046938.1"/>
    </source>
</evidence>
<dbReference type="GO" id="GO:0016740">
    <property type="term" value="F:transferase activity"/>
    <property type="evidence" value="ECO:0007669"/>
    <property type="project" value="InterPro"/>
</dbReference>
<dbReference type="InterPro" id="IPR001917">
    <property type="entry name" value="Aminotrans_II_pyridoxalP_BS"/>
</dbReference>
<accession>A0A9P7QZN5</accession>
<name>A0A9P7QZN5_9PEZI</name>
<sequence length="271" mass="27120">MASVTYAWKHRNVTDAGTFFKGWAVEVAIGGAVGAVTGAITGGLGAYWSGAGFMTKAAAGSLETAAADAGPTAGSAVSDLSDVVAPEVAEDTSANANMLVEQEQEAAGLATRRSESLVDPDEPLISTSRVARSNTSTNYGATAASDGAQGAKTSALAEATGGAARPSPSVLAMKQFALRLGLNPSANVGQNFATNAADNWAYGTHNEVTSLDLVMDIMTGALTAGLPVAQNTQVFRGATTAVGTWAKGFGTLGRVGLGAAGATILATLNKY</sequence>
<gene>
    <name evidence="2" type="ORF">JMJ77_015155</name>
</gene>
<evidence type="ECO:0000313" key="3">
    <source>
        <dbReference type="Proteomes" id="UP000699042"/>
    </source>
</evidence>
<feature type="region of interest" description="Disordered" evidence="1">
    <location>
        <begin position="104"/>
        <end position="147"/>
    </location>
</feature>
<proteinExistence type="predicted"/>
<feature type="compositionally biased region" description="Polar residues" evidence="1">
    <location>
        <begin position="125"/>
        <end position="140"/>
    </location>
</feature>
<evidence type="ECO:0000256" key="1">
    <source>
        <dbReference type="SAM" id="MobiDB-lite"/>
    </source>
</evidence>
<comment type="caution">
    <text evidence="2">The sequence shown here is derived from an EMBL/GenBank/DDBJ whole genome shotgun (WGS) entry which is preliminary data.</text>
</comment>
<dbReference type="EMBL" id="JAESDN010000008">
    <property type="protein sequence ID" value="KAG7046938.1"/>
    <property type="molecule type" value="Genomic_DNA"/>
</dbReference>
<dbReference type="Proteomes" id="UP000699042">
    <property type="component" value="Unassembled WGS sequence"/>
</dbReference>